<dbReference type="PROSITE" id="PS50887">
    <property type="entry name" value="GGDEF"/>
    <property type="match status" value="1"/>
</dbReference>
<dbReference type="SUPFAM" id="SSF55073">
    <property type="entry name" value="Nucleotide cyclase"/>
    <property type="match status" value="1"/>
</dbReference>
<dbReference type="AlphaFoldDB" id="A0A348W9Z2"/>
<sequence length="272" mass="30168">VAPDGRFQSVSVQLAHFLGYSVETLIGMGMDQITHTTDHLRECAQLELLQARGAGKFSLLKRFRHPERGLVWAEQLVLLMPQVDGRPPVFEVHVREPMVSDQTLNELHRRAFRDPLTGLLNRASISEQIDSAIMAGNRLGRSFALLLLDIDGFKQVNDTHGHLAGDAVMQQLGRRLNATMIERDLTGRLGGDEFVILLRSATDDFALKRGQKQVLRCFDAPFTLPKGGQADKIALGASLGMAAFPRDGCTVTGLLTRADHRMYEEKRSRLSA</sequence>
<dbReference type="EMBL" id="DMVW01000054">
    <property type="protein sequence ID" value="HAR51354.1"/>
    <property type="molecule type" value="Genomic_DNA"/>
</dbReference>
<evidence type="ECO:0000313" key="2">
    <source>
        <dbReference type="EMBL" id="HAR51354.1"/>
    </source>
</evidence>
<dbReference type="InterPro" id="IPR000160">
    <property type="entry name" value="GGDEF_dom"/>
</dbReference>
<dbReference type="InterPro" id="IPR029787">
    <property type="entry name" value="Nucleotide_cyclase"/>
</dbReference>
<organism evidence="2 3">
    <name type="scientific">Roseovarius nubinhibens</name>
    <dbReference type="NCBI Taxonomy" id="314263"/>
    <lineage>
        <taxon>Bacteria</taxon>
        <taxon>Pseudomonadati</taxon>
        <taxon>Pseudomonadota</taxon>
        <taxon>Alphaproteobacteria</taxon>
        <taxon>Rhodobacterales</taxon>
        <taxon>Roseobacteraceae</taxon>
        <taxon>Roseovarius</taxon>
    </lineage>
</organism>
<dbReference type="Proteomes" id="UP000264719">
    <property type="component" value="Unassembled WGS sequence"/>
</dbReference>
<evidence type="ECO:0000313" key="3">
    <source>
        <dbReference type="Proteomes" id="UP000264719"/>
    </source>
</evidence>
<dbReference type="InterPro" id="IPR035965">
    <property type="entry name" value="PAS-like_dom_sf"/>
</dbReference>
<dbReference type="PANTHER" id="PTHR46663:SF2">
    <property type="entry name" value="GGDEF DOMAIN-CONTAINING PROTEIN"/>
    <property type="match status" value="1"/>
</dbReference>
<accession>A0A348W9Z2</accession>
<dbReference type="PANTHER" id="PTHR46663">
    <property type="entry name" value="DIGUANYLATE CYCLASE DGCT-RELATED"/>
    <property type="match status" value="1"/>
</dbReference>
<dbReference type="Gene3D" id="3.30.70.270">
    <property type="match status" value="1"/>
</dbReference>
<dbReference type="Gene3D" id="3.30.450.20">
    <property type="entry name" value="PAS domain"/>
    <property type="match status" value="1"/>
</dbReference>
<name>A0A348W9Z2_9RHOB</name>
<proteinExistence type="predicted"/>
<dbReference type="CDD" id="cd00130">
    <property type="entry name" value="PAS"/>
    <property type="match status" value="1"/>
</dbReference>
<comment type="caution">
    <text evidence="2">The sequence shown here is derived from an EMBL/GenBank/DDBJ whole genome shotgun (WGS) entry which is preliminary data.</text>
</comment>
<dbReference type="CDD" id="cd01949">
    <property type="entry name" value="GGDEF"/>
    <property type="match status" value="1"/>
</dbReference>
<dbReference type="SUPFAM" id="SSF55785">
    <property type="entry name" value="PYP-like sensor domain (PAS domain)"/>
    <property type="match status" value="1"/>
</dbReference>
<dbReference type="NCBIfam" id="TIGR00229">
    <property type="entry name" value="sensory_box"/>
    <property type="match status" value="1"/>
</dbReference>
<feature type="domain" description="GGDEF" evidence="1">
    <location>
        <begin position="141"/>
        <end position="272"/>
    </location>
</feature>
<dbReference type="Pfam" id="PF00990">
    <property type="entry name" value="GGDEF"/>
    <property type="match status" value="1"/>
</dbReference>
<evidence type="ECO:0000259" key="1">
    <source>
        <dbReference type="PROSITE" id="PS50887"/>
    </source>
</evidence>
<reference evidence="2 3" key="1">
    <citation type="journal article" date="2018" name="Nat. Biotechnol.">
        <title>A standardized bacterial taxonomy based on genome phylogeny substantially revises the tree of life.</title>
        <authorList>
            <person name="Parks D.H."/>
            <person name="Chuvochina M."/>
            <person name="Waite D.W."/>
            <person name="Rinke C."/>
            <person name="Skarshewski A."/>
            <person name="Chaumeil P.A."/>
            <person name="Hugenholtz P."/>
        </authorList>
    </citation>
    <scope>NUCLEOTIDE SEQUENCE [LARGE SCALE GENOMIC DNA]</scope>
    <source>
        <strain evidence="2">UBA9169</strain>
    </source>
</reference>
<gene>
    <name evidence="2" type="ORF">DCS45_05680</name>
</gene>
<dbReference type="InterPro" id="IPR043128">
    <property type="entry name" value="Rev_trsase/Diguanyl_cyclase"/>
</dbReference>
<dbReference type="SMART" id="SM00267">
    <property type="entry name" value="GGDEF"/>
    <property type="match status" value="1"/>
</dbReference>
<dbReference type="InterPro" id="IPR052163">
    <property type="entry name" value="DGC-Regulatory_Protein"/>
</dbReference>
<protein>
    <recommendedName>
        <fullName evidence="1">GGDEF domain-containing protein</fullName>
    </recommendedName>
</protein>
<feature type="non-terminal residue" evidence="2">
    <location>
        <position position="1"/>
    </location>
</feature>
<dbReference type="InterPro" id="IPR000014">
    <property type="entry name" value="PAS"/>
</dbReference>
<dbReference type="NCBIfam" id="TIGR00254">
    <property type="entry name" value="GGDEF"/>
    <property type="match status" value="1"/>
</dbReference>